<evidence type="ECO:0000313" key="2">
    <source>
        <dbReference type="Proteomes" id="UP000597338"/>
    </source>
</evidence>
<dbReference type="InterPro" id="IPR046233">
    <property type="entry name" value="DUF6266"/>
</dbReference>
<sequence>MAIITEGVNGPVTGRLGNVVFYQVKGQNRARSLPRVTRRKRKPSPEQAMQRAKFKLMQEWLKPMRGLVRIGFGHYAPPKTGHNVAMSYNMKHAIVENNGQFSVDPEAFCFSAGPLTSPVNPRVSLGEDALHFTWEKPGIDARLGNARTLLLAYNTTESLAYYEVCGAGAHSCSGELSLRFLGYREGTVCHAYMAFMNVETGEVSDSVYAGRIVFENGSV</sequence>
<dbReference type="EMBL" id="BMIK01000006">
    <property type="protein sequence ID" value="GGC29845.1"/>
    <property type="molecule type" value="Genomic_DNA"/>
</dbReference>
<dbReference type="Proteomes" id="UP000597338">
    <property type="component" value="Unassembled WGS sequence"/>
</dbReference>
<dbReference type="Pfam" id="PF19781">
    <property type="entry name" value="DUF6266"/>
    <property type="match status" value="1"/>
</dbReference>
<dbReference type="RefSeq" id="WP_188750641.1">
    <property type="nucleotide sequence ID" value="NZ_BMIK01000006.1"/>
</dbReference>
<comment type="caution">
    <text evidence="1">The sequence shown here is derived from an EMBL/GenBank/DDBJ whole genome shotgun (WGS) entry which is preliminary data.</text>
</comment>
<reference evidence="2" key="1">
    <citation type="journal article" date="2019" name="Int. J. Syst. Evol. Microbiol.">
        <title>The Global Catalogue of Microorganisms (GCM) 10K type strain sequencing project: providing services to taxonomists for standard genome sequencing and annotation.</title>
        <authorList>
            <consortium name="The Broad Institute Genomics Platform"/>
            <consortium name="The Broad Institute Genome Sequencing Center for Infectious Disease"/>
            <person name="Wu L."/>
            <person name="Ma J."/>
        </authorList>
    </citation>
    <scope>NUCLEOTIDE SEQUENCE [LARGE SCALE GENOMIC DNA]</scope>
    <source>
        <strain evidence="2">CGMCC 1.15342</strain>
    </source>
</reference>
<organism evidence="1 2">
    <name type="scientific">Parapedobacter defluvii</name>
    <dbReference type="NCBI Taxonomy" id="2045106"/>
    <lineage>
        <taxon>Bacteria</taxon>
        <taxon>Pseudomonadati</taxon>
        <taxon>Bacteroidota</taxon>
        <taxon>Sphingobacteriia</taxon>
        <taxon>Sphingobacteriales</taxon>
        <taxon>Sphingobacteriaceae</taxon>
        <taxon>Parapedobacter</taxon>
    </lineage>
</organism>
<proteinExistence type="predicted"/>
<keyword evidence="2" id="KW-1185">Reference proteome</keyword>
<name>A0ABQ1LVJ3_9SPHI</name>
<accession>A0ABQ1LVJ3</accession>
<gene>
    <name evidence="1" type="ORF">GCM10011386_22360</name>
</gene>
<protein>
    <submittedName>
        <fullName evidence="1">Uncharacterized protein</fullName>
    </submittedName>
</protein>
<evidence type="ECO:0000313" key="1">
    <source>
        <dbReference type="EMBL" id="GGC29845.1"/>
    </source>
</evidence>